<protein>
    <submittedName>
        <fullName evidence="2">Uncharacterized protein</fullName>
    </submittedName>
</protein>
<dbReference type="eggNOG" id="KOG1237">
    <property type="taxonomic scope" value="Eukaryota"/>
</dbReference>
<dbReference type="InterPro" id="IPR036259">
    <property type="entry name" value="MFS_trans_sf"/>
</dbReference>
<proteinExistence type="predicted"/>
<name>J3L0A0_ORYBR</name>
<dbReference type="EnsemblPlants" id="OB01G26560.1">
    <property type="protein sequence ID" value="OB01G26560.1"/>
    <property type="gene ID" value="OB01G26560"/>
</dbReference>
<sequence>MGRPQHHLRGWDDARGHPGEALGEVKLAHTGGCVFALFIFSNEMAERMAFYVPFLDMVIFMFNGMHRPFAASANAINSFFGISQSPRPPPSSVASSPTPTSAATGPSPCSPPSTSSASSR</sequence>
<dbReference type="Proteomes" id="UP000006038">
    <property type="component" value="Chromosome 1"/>
</dbReference>
<accession>J3L0A0</accession>
<organism evidence="2">
    <name type="scientific">Oryza brachyantha</name>
    <name type="common">malo sina</name>
    <dbReference type="NCBI Taxonomy" id="4533"/>
    <lineage>
        <taxon>Eukaryota</taxon>
        <taxon>Viridiplantae</taxon>
        <taxon>Streptophyta</taxon>
        <taxon>Embryophyta</taxon>
        <taxon>Tracheophyta</taxon>
        <taxon>Spermatophyta</taxon>
        <taxon>Magnoliopsida</taxon>
        <taxon>Liliopsida</taxon>
        <taxon>Poales</taxon>
        <taxon>Poaceae</taxon>
        <taxon>BOP clade</taxon>
        <taxon>Oryzoideae</taxon>
        <taxon>Oryzeae</taxon>
        <taxon>Oryzinae</taxon>
        <taxon>Oryza</taxon>
    </lineage>
</organism>
<dbReference type="HOGENOM" id="CLU_2053232_0_0_1"/>
<evidence type="ECO:0000313" key="3">
    <source>
        <dbReference type="Proteomes" id="UP000006038"/>
    </source>
</evidence>
<evidence type="ECO:0000256" key="1">
    <source>
        <dbReference type="SAM" id="MobiDB-lite"/>
    </source>
</evidence>
<keyword evidence="3" id="KW-1185">Reference proteome</keyword>
<evidence type="ECO:0000313" key="2">
    <source>
        <dbReference type="EnsemblPlants" id="OB01G26560.1"/>
    </source>
</evidence>
<dbReference type="Gramene" id="OB01G26560.1">
    <property type="protein sequence ID" value="OB01G26560.1"/>
    <property type="gene ID" value="OB01G26560"/>
</dbReference>
<dbReference type="STRING" id="4533.J3L0A0"/>
<reference evidence="2" key="1">
    <citation type="journal article" date="2013" name="Nat. Commun.">
        <title>Whole-genome sequencing of Oryza brachyantha reveals mechanisms underlying Oryza genome evolution.</title>
        <authorList>
            <person name="Chen J."/>
            <person name="Huang Q."/>
            <person name="Gao D."/>
            <person name="Wang J."/>
            <person name="Lang Y."/>
            <person name="Liu T."/>
            <person name="Li B."/>
            <person name="Bai Z."/>
            <person name="Luis Goicoechea J."/>
            <person name="Liang C."/>
            <person name="Chen C."/>
            <person name="Zhang W."/>
            <person name="Sun S."/>
            <person name="Liao Y."/>
            <person name="Zhang X."/>
            <person name="Yang L."/>
            <person name="Song C."/>
            <person name="Wang M."/>
            <person name="Shi J."/>
            <person name="Liu G."/>
            <person name="Liu J."/>
            <person name="Zhou H."/>
            <person name="Zhou W."/>
            <person name="Yu Q."/>
            <person name="An N."/>
            <person name="Chen Y."/>
            <person name="Cai Q."/>
            <person name="Wang B."/>
            <person name="Liu B."/>
            <person name="Min J."/>
            <person name="Huang Y."/>
            <person name="Wu H."/>
            <person name="Li Z."/>
            <person name="Zhang Y."/>
            <person name="Yin Y."/>
            <person name="Song W."/>
            <person name="Jiang J."/>
            <person name="Jackson S.A."/>
            <person name="Wing R.A."/>
            <person name="Wang J."/>
            <person name="Chen M."/>
        </authorList>
    </citation>
    <scope>NUCLEOTIDE SEQUENCE [LARGE SCALE GENOMIC DNA]</scope>
    <source>
        <strain evidence="2">cv. IRGC 101232</strain>
    </source>
</reference>
<reference evidence="2" key="2">
    <citation type="submission" date="2013-04" db="UniProtKB">
        <authorList>
            <consortium name="EnsemblPlants"/>
        </authorList>
    </citation>
    <scope>IDENTIFICATION</scope>
</reference>
<dbReference type="Gene3D" id="1.20.1250.20">
    <property type="entry name" value="MFS general substrate transporter like domains"/>
    <property type="match status" value="1"/>
</dbReference>
<feature type="region of interest" description="Disordered" evidence="1">
    <location>
        <begin position="84"/>
        <end position="120"/>
    </location>
</feature>
<dbReference type="AlphaFoldDB" id="J3L0A0"/>
<feature type="compositionally biased region" description="Low complexity" evidence="1">
    <location>
        <begin position="92"/>
        <end position="120"/>
    </location>
</feature>